<name>A0A1B8A6Q6_FUSPO</name>
<dbReference type="GO" id="GO:0009116">
    <property type="term" value="P:nucleoside metabolic process"/>
    <property type="evidence" value="ECO:0007669"/>
    <property type="project" value="InterPro"/>
</dbReference>
<dbReference type="PANTHER" id="PTHR46082">
    <property type="entry name" value="ATP/GTP-BINDING PROTEIN-RELATED"/>
    <property type="match status" value="1"/>
</dbReference>
<gene>
    <name evidence="2" type="ORF">FPOA_13136</name>
</gene>
<evidence type="ECO:0000256" key="1">
    <source>
        <dbReference type="SAM" id="MobiDB-lite"/>
    </source>
</evidence>
<dbReference type="InterPro" id="IPR053137">
    <property type="entry name" value="NLR-like"/>
</dbReference>
<reference evidence="2 3" key="1">
    <citation type="submission" date="2016-06" db="EMBL/GenBank/DDBJ databases">
        <title>Living apart together: crosstalk between the core and supernumerary genomes in a fungal plant pathogen.</title>
        <authorList>
            <person name="Vanheule A."/>
            <person name="Audenaert K."/>
            <person name="Warris S."/>
            <person name="Van De Geest H."/>
            <person name="Schijlen E."/>
            <person name="Hofte M."/>
            <person name="De Saeger S."/>
            <person name="Haesaert G."/>
            <person name="Waalwijk C."/>
            <person name="Van Der Lee T."/>
        </authorList>
    </citation>
    <scope>NUCLEOTIDE SEQUENCE [LARGE SCALE GENOMIC DNA]</scope>
    <source>
        <strain evidence="2 3">2516</strain>
    </source>
</reference>
<dbReference type="PANTHER" id="PTHR46082:SF6">
    <property type="entry name" value="AAA+ ATPASE DOMAIN-CONTAINING PROTEIN-RELATED"/>
    <property type="match status" value="1"/>
</dbReference>
<evidence type="ECO:0000313" key="2">
    <source>
        <dbReference type="EMBL" id="OBS16167.1"/>
    </source>
</evidence>
<evidence type="ECO:0000313" key="3">
    <source>
        <dbReference type="Proteomes" id="UP000091967"/>
    </source>
</evidence>
<comment type="caution">
    <text evidence="2">The sequence shown here is derived from an EMBL/GenBank/DDBJ whole genome shotgun (WGS) entry which is preliminary data.</text>
</comment>
<accession>A0A1B8A6Q6</accession>
<feature type="region of interest" description="Disordered" evidence="1">
    <location>
        <begin position="316"/>
        <end position="343"/>
    </location>
</feature>
<sequence length="622" mass="68437">MSNPDDVTIGYICTDVPTLTSCRISLDQEQRPSFGQLPRDDNTYTIGKIGSFLVASCVGLGDATSTAICATHMRRTFPNIKLLFLLSSKAGIVPHDSGSGRVGDVLVPHSLLMRDQDGNSRTVDLTKILIQDLSCGLNESIENLISRNEKWGRKCQRPTADHVDGLSKVFVQKAGCSIYPDGAVISMGDCPEDADYRDDVAASFNTRSIVCFDDGHTSSLLRQMGDNDLSVVPILGISHYCDERTTSSQRIWKNYASVAVAACARMVLEQDNLSSFGHSRQTSHTSKADVNGNTLTDSSIDCGSIATPSSITATCTLPQGDERSVDTTSQQISALEHPIRPPPSPEPTVILAEIQNAAQNVSQLAGRFGFKMIATLQRPRIKTALFKDQKKLQLSSLRYADNFNCRVTKRFGKPGSFSTVSAPALWWLWDPLLEWLGPSYRSTDYTLEFTPISKRADIDLSYGIKIRLCVEENEYLIELTATFGGIFREQRIFKAPVTIFQFPKLTCFGVSKPALDVDERPYKGEGSFKDTFDYLMPAYGNLWRSAMGDSPAEEILLVEALSNTCKAEDDYMYMSKDQDCQCQNLVLRFSPAAREFVTERGLVGRKGGAYSKAANGPPGPKD</sequence>
<dbReference type="InterPro" id="IPR035994">
    <property type="entry name" value="Nucleoside_phosphorylase_sf"/>
</dbReference>
<dbReference type="AlphaFoldDB" id="A0A1B8A6Q6"/>
<keyword evidence="3" id="KW-1185">Reference proteome</keyword>
<dbReference type="EMBL" id="LYXU01000113">
    <property type="protein sequence ID" value="OBS16167.1"/>
    <property type="molecule type" value="Genomic_DNA"/>
</dbReference>
<protein>
    <recommendedName>
        <fullName evidence="4">Nucleoside phosphorylase domain-containing protein</fullName>
    </recommendedName>
</protein>
<dbReference type="Proteomes" id="UP000091967">
    <property type="component" value="Unassembled WGS sequence"/>
</dbReference>
<dbReference type="GO" id="GO:0003824">
    <property type="term" value="F:catalytic activity"/>
    <property type="evidence" value="ECO:0007669"/>
    <property type="project" value="InterPro"/>
</dbReference>
<evidence type="ECO:0008006" key="4">
    <source>
        <dbReference type="Google" id="ProtNLM"/>
    </source>
</evidence>
<proteinExistence type="predicted"/>
<dbReference type="Gene3D" id="3.40.50.1580">
    <property type="entry name" value="Nucleoside phosphorylase domain"/>
    <property type="match status" value="1"/>
</dbReference>
<organism evidence="2 3">
    <name type="scientific">Fusarium poae</name>
    <dbReference type="NCBI Taxonomy" id="36050"/>
    <lineage>
        <taxon>Eukaryota</taxon>
        <taxon>Fungi</taxon>
        <taxon>Dikarya</taxon>
        <taxon>Ascomycota</taxon>
        <taxon>Pezizomycotina</taxon>
        <taxon>Sordariomycetes</taxon>
        <taxon>Hypocreomycetidae</taxon>
        <taxon>Hypocreales</taxon>
        <taxon>Nectriaceae</taxon>
        <taxon>Fusarium</taxon>
    </lineage>
</organism>